<evidence type="ECO:0000313" key="4">
    <source>
        <dbReference type="Proteomes" id="UP000253934"/>
    </source>
</evidence>
<evidence type="ECO:0000259" key="2">
    <source>
        <dbReference type="PROSITE" id="PS50110"/>
    </source>
</evidence>
<feature type="modified residue" description="4-aspartylphosphate" evidence="1">
    <location>
        <position position="57"/>
    </location>
</feature>
<keyword evidence="4" id="KW-1185">Reference proteome</keyword>
<accession>A0A369KV29</accession>
<dbReference type="InterPro" id="IPR011006">
    <property type="entry name" value="CheY-like_superfamily"/>
</dbReference>
<dbReference type="Pfam" id="PF00072">
    <property type="entry name" value="Response_reg"/>
    <property type="match status" value="1"/>
</dbReference>
<dbReference type="PANTHER" id="PTHR43228:SF1">
    <property type="entry name" value="TWO-COMPONENT RESPONSE REGULATOR ARR22"/>
    <property type="match status" value="1"/>
</dbReference>
<comment type="caution">
    <text evidence="3">The sequence shown here is derived from an EMBL/GenBank/DDBJ whole genome shotgun (WGS) entry which is preliminary data.</text>
</comment>
<dbReference type="Proteomes" id="UP000253934">
    <property type="component" value="Unassembled WGS sequence"/>
</dbReference>
<dbReference type="AlphaFoldDB" id="A0A369KV29"/>
<dbReference type="PROSITE" id="PS50110">
    <property type="entry name" value="RESPONSE_REGULATORY"/>
    <property type="match status" value="1"/>
</dbReference>
<dbReference type="GO" id="GO:0000160">
    <property type="term" value="P:phosphorelay signal transduction system"/>
    <property type="evidence" value="ECO:0007669"/>
    <property type="project" value="InterPro"/>
</dbReference>
<dbReference type="CDD" id="cd00156">
    <property type="entry name" value="REC"/>
    <property type="match status" value="1"/>
</dbReference>
<organism evidence="3 4">
    <name type="scientific">Spirobacillus cienkowskii</name>
    <dbReference type="NCBI Taxonomy" id="495820"/>
    <lineage>
        <taxon>Bacteria</taxon>
        <taxon>Pseudomonadati</taxon>
        <taxon>Bdellovibrionota</taxon>
        <taxon>Oligoflexia</taxon>
        <taxon>Silvanigrellales</taxon>
        <taxon>Spirobacillus</taxon>
    </lineage>
</organism>
<proteinExistence type="predicted"/>
<dbReference type="InterPro" id="IPR001789">
    <property type="entry name" value="Sig_transdc_resp-reg_receiver"/>
</dbReference>
<dbReference type="RefSeq" id="WP_338637093.1">
    <property type="nucleotide sequence ID" value="NZ_CP146516.1"/>
</dbReference>
<gene>
    <name evidence="3" type="ORF">DCC88_04615</name>
</gene>
<protein>
    <submittedName>
        <fullName evidence="3">Response regulator</fullName>
    </submittedName>
</protein>
<dbReference type="SUPFAM" id="SSF52172">
    <property type="entry name" value="CheY-like"/>
    <property type="match status" value="1"/>
</dbReference>
<dbReference type="InterPro" id="IPR052048">
    <property type="entry name" value="ST_Response_Regulator"/>
</dbReference>
<keyword evidence="1" id="KW-0597">Phosphoprotein</keyword>
<dbReference type="EMBL" id="QOVW01000059">
    <property type="protein sequence ID" value="RDB36565.1"/>
    <property type="molecule type" value="Genomic_DNA"/>
</dbReference>
<sequence length="241" mass="27293">MIFLKNKQVLIVDDEVDLREMLALELKNYQTTVFEAKNGQEALNFIKKENIDLVISDIRMPGGNGIEFLKKTKAINIKSPQFVFITAYSDITIEELFALGAEGIVEKPFDIPELFGLLNWLAMPLPERYALMPKTKPTINFKFNQNENSKNRFAVGRGGALIPTENTVYEVGSLIGFEIIFSSYIKISGIGEINWNNCMNSSNNYYAGMSFKYFDDSTRKDAIELLTKLNCIEIIPKVSDT</sequence>
<feature type="domain" description="Response regulatory" evidence="2">
    <location>
        <begin position="8"/>
        <end position="122"/>
    </location>
</feature>
<dbReference type="SMART" id="SM00448">
    <property type="entry name" value="REC"/>
    <property type="match status" value="1"/>
</dbReference>
<name>A0A369KV29_9BACT</name>
<reference evidence="3" key="1">
    <citation type="submission" date="2018-04" db="EMBL/GenBank/DDBJ databases">
        <title>Draft genome sequence of the Candidatus Spirobacillus cienkowskii, a pathogen of freshwater Daphnia species, reconstructed from hemolymph metagenomic reads.</title>
        <authorList>
            <person name="Bresciani L."/>
            <person name="Lemos L.N."/>
            <person name="Wale N."/>
            <person name="Lin J.Y."/>
            <person name="Fernandes G.R."/>
            <person name="Duffy M.A."/>
            <person name="Rodrigues J.M."/>
        </authorList>
    </citation>
    <scope>NUCLEOTIDE SEQUENCE [LARGE SCALE GENOMIC DNA]</scope>
    <source>
        <strain evidence="3">Binning01</strain>
    </source>
</reference>
<dbReference type="PANTHER" id="PTHR43228">
    <property type="entry name" value="TWO-COMPONENT RESPONSE REGULATOR"/>
    <property type="match status" value="1"/>
</dbReference>
<evidence type="ECO:0000313" key="3">
    <source>
        <dbReference type="EMBL" id="RDB36565.1"/>
    </source>
</evidence>
<evidence type="ECO:0000256" key="1">
    <source>
        <dbReference type="PROSITE-ProRule" id="PRU00169"/>
    </source>
</evidence>
<dbReference type="Gene3D" id="3.40.50.2300">
    <property type="match status" value="1"/>
</dbReference>